<dbReference type="Proteomes" id="UP000772196">
    <property type="component" value="Unassembled WGS sequence"/>
</dbReference>
<dbReference type="EMBL" id="JAAWWP010000002">
    <property type="protein sequence ID" value="NKI40722.1"/>
    <property type="molecule type" value="Genomic_DNA"/>
</dbReference>
<evidence type="ECO:0000256" key="1">
    <source>
        <dbReference type="SAM" id="MobiDB-lite"/>
    </source>
</evidence>
<evidence type="ECO:0000256" key="2">
    <source>
        <dbReference type="SAM" id="Phobius"/>
    </source>
</evidence>
<protein>
    <recommendedName>
        <fullName evidence="5">Integral-membrane protein</fullName>
    </recommendedName>
</protein>
<feature type="transmembrane region" description="Helical" evidence="2">
    <location>
        <begin position="193"/>
        <end position="217"/>
    </location>
</feature>
<evidence type="ECO:0000313" key="4">
    <source>
        <dbReference type="Proteomes" id="UP000772196"/>
    </source>
</evidence>
<keyword evidence="2" id="KW-0812">Transmembrane</keyword>
<accession>A0ABX1GX96</accession>
<feature type="compositionally biased region" description="Low complexity" evidence="1">
    <location>
        <begin position="89"/>
        <end position="100"/>
    </location>
</feature>
<gene>
    <name evidence="3" type="ORF">HFV08_05580</name>
</gene>
<name>A0ABX1GX96_9ACTN</name>
<organism evidence="3 4">
    <name type="scientific">Streptomyces physcomitrii</name>
    <dbReference type="NCBI Taxonomy" id="2724184"/>
    <lineage>
        <taxon>Bacteria</taxon>
        <taxon>Bacillati</taxon>
        <taxon>Actinomycetota</taxon>
        <taxon>Actinomycetes</taxon>
        <taxon>Kitasatosporales</taxon>
        <taxon>Streptomycetaceae</taxon>
        <taxon>Streptomyces</taxon>
    </lineage>
</organism>
<feature type="region of interest" description="Disordered" evidence="1">
    <location>
        <begin position="89"/>
        <end position="183"/>
    </location>
</feature>
<feature type="compositionally biased region" description="Low complexity" evidence="1">
    <location>
        <begin position="133"/>
        <end position="169"/>
    </location>
</feature>
<evidence type="ECO:0008006" key="5">
    <source>
        <dbReference type="Google" id="ProtNLM"/>
    </source>
</evidence>
<keyword evidence="2" id="KW-0472">Membrane</keyword>
<keyword evidence="4" id="KW-1185">Reference proteome</keyword>
<comment type="caution">
    <text evidence="3">The sequence shown here is derived from an EMBL/GenBank/DDBJ whole genome shotgun (WGS) entry which is preliminary data.</text>
</comment>
<dbReference type="RefSeq" id="WP_168536362.1">
    <property type="nucleotide sequence ID" value="NZ_JAAWWP010000002.1"/>
</dbReference>
<reference evidence="3 4" key="1">
    <citation type="submission" date="2020-04" db="EMBL/GenBank/DDBJ databases">
        <title>Phylogenetic Diversity and Antibacterial Activity against Ralstonia solanacearum of Endophytic Actinomycete Isolated from Moss.</title>
        <authorList>
            <person name="Zhuang X."/>
        </authorList>
    </citation>
    <scope>NUCLEOTIDE SEQUENCE [LARGE SCALE GENOMIC DNA]</scope>
    <source>
        <strain evidence="3 4">LD120</strain>
    </source>
</reference>
<sequence length="279" mass="27234">MRGPAPVAKRALRGLLFALACLALGALGHVSAGGELPGAVPLALVLVLLTAGGTALLDGRRPRFTAATVTLGATQFALHLAFHHLAAGSGHAGHPAPAGDRAGGHGAGGPALSGHAATGHGTGGPGTSGQGMTGHAMDGHAMSGHSMGGHSMSGHAMDGSATGGHSLSGHGMGGSGAGLADGPVSGSGAEAHAMAAMTGMTLAHALATLASVACVLYGERLLRRLAALVLARLLRLVVPPLPALPPRAHRRFPAPRGIRFGVLLARSCPRRGPPPAALA</sequence>
<evidence type="ECO:0000313" key="3">
    <source>
        <dbReference type="EMBL" id="NKI40722.1"/>
    </source>
</evidence>
<feature type="transmembrane region" description="Helical" evidence="2">
    <location>
        <begin position="64"/>
        <end position="82"/>
    </location>
</feature>
<feature type="compositionally biased region" description="Gly residues" evidence="1">
    <location>
        <begin position="170"/>
        <end position="179"/>
    </location>
</feature>
<proteinExistence type="predicted"/>
<feature type="transmembrane region" description="Helical" evidence="2">
    <location>
        <begin position="38"/>
        <end position="57"/>
    </location>
</feature>
<keyword evidence="2" id="KW-1133">Transmembrane helix</keyword>
<feature type="compositionally biased region" description="Gly residues" evidence="1">
    <location>
        <begin position="120"/>
        <end position="132"/>
    </location>
</feature>